<evidence type="ECO:0000256" key="6">
    <source>
        <dbReference type="ARBA" id="ARBA00022679"/>
    </source>
</evidence>
<protein>
    <recommendedName>
        <fullName evidence="4 13">Threonylcarbamoyl-AMP synthase</fullName>
        <shortName evidence="13">TC-AMP synthase</shortName>
        <ecNumber evidence="3 13">2.7.7.87</ecNumber>
    </recommendedName>
    <alternativeName>
        <fullName evidence="11 13">L-threonylcarbamoyladenylate synthase</fullName>
    </alternativeName>
</protein>
<evidence type="ECO:0000256" key="14">
    <source>
        <dbReference type="PIRSR" id="PIRSR004930-1"/>
    </source>
</evidence>
<feature type="binding site" evidence="14">
    <location>
        <position position="153"/>
    </location>
    <ligand>
        <name>ATP</name>
        <dbReference type="ChEBI" id="CHEBI:30616"/>
    </ligand>
</feature>
<keyword evidence="8 13" id="KW-0548">Nucleotidyltransferase</keyword>
<accession>A0A9D1SM25</accession>
<evidence type="ECO:0000313" key="17">
    <source>
        <dbReference type="Proteomes" id="UP000824099"/>
    </source>
</evidence>
<keyword evidence="5 13" id="KW-0963">Cytoplasm</keyword>
<comment type="function">
    <text evidence="13">Required for the formation of a threonylcarbamoyl group on adenosine at position 37 (t(6)A37) in tRNAs that read codons beginning with adenine.</text>
</comment>
<dbReference type="GO" id="GO:0005524">
    <property type="term" value="F:ATP binding"/>
    <property type="evidence" value="ECO:0007669"/>
    <property type="project" value="UniProtKB-UniRule"/>
</dbReference>
<dbReference type="GO" id="GO:0000049">
    <property type="term" value="F:tRNA binding"/>
    <property type="evidence" value="ECO:0007669"/>
    <property type="project" value="TreeGrafter"/>
</dbReference>
<evidence type="ECO:0000313" key="16">
    <source>
        <dbReference type="EMBL" id="HIU64613.1"/>
    </source>
</evidence>
<dbReference type="PROSITE" id="PS51163">
    <property type="entry name" value="YRDC"/>
    <property type="match status" value="1"/>
</dbReference>
<feature type="binding site" evidence="14">
    <location>
        <position position="37"/>
    </location>
    <ligand>
        <name>L-threonine</name>
        <dbReference type="ChEBI" id="CHEBI:57926"/>
    </ligand>
</feature>
<evidence type="ECO:0000259" key="15">
    <source>
        <dbReference type="PROSITE" id="PS51163"/>
    </source>
</evidence>
<keyword evidence="6 13" id="KW-0808">Transferase</keyword>
<dbReference type="AlphaFoldDB" id="A0A9D1SM25"/>
<evidence type="ECO:0000256" key="8">
    <source>
        <dbReference type="ARBA" id="ARBA00022695"/>
    </source>
</evidence>
<feature type="binding site" evidence="14">
    <location>
        <position position="183"/>
    </location>
    <ligand>
        <name>L-threonine</name>
        <dbReference type="ChEBI" id="CHEBI:57926"/>
    </ligand>
</feature>
<evidence type="ECO:0000256" key="9">
    <source>
        <dbReference type="ARBA" id="ARBA00022741"/>
    </source>
</evidence>
<reference evidence="16" key="1">
    <citation type="submission" date="2020-10" db="EMBL/GenBank/DDBJ databases">
        <authorList>
            <person name="Gilroy R."/>
        </authorList>
    </citation>
    <scope>NUCLEOTIDE SEQUENCE</scope>
    <source>
        <strain evidence="16">CHK160-1198</strain>
    </source>
</reference>
<dbReference type="Proteomes" id="UP000824099">
    <property type="component" value="Unassembled WGS sequence"/>
</dbReference>
<gene>
    <name evidence="16" type="ORF">IAB06_06235</name>
</gene>
<feature type="binding site" evidence="14">
    <location>
        <position position="64"/>
    </location>
    <ligand>
        <name>ATP</name>
        <dbReference type="ChEBI" id="CHEBI:30616"/>
    </ligand>
</feature>
<feature type="binding site" evidence="14">
    <location>
        <position position="197"/>
    </location>
    <ligand>
        <name>ATP</name>
        <dbReference type="ChEBI" id="CHEBI:30616"/>
    </ligand>
</feature>
<evidence type="ECO:0000256" key="1">
    <source>
        <dbReference type="ARBA" id="ARBA00004496"/>
    </source>
</evidence>
<dbReference type="NCBIfam" id="TIGR00057">
    <property type="entry name" value="L-threonylcarbamoyladenylate synthase"/>
    <property type="match status" value="1"/>
</dbReference>
<comment type="catalytic activity">
    <reaction evidence="12 13">
        <text>L-threonine + hydrogencarbonate + ATP = L-threonylcarbamoyladenylate + diphosphate + H2O</text>
        <dbReference type="Rhea" id="RHEA:36407"/>
        <dbReference type="ChEBI" id="CHEBI:15377"/>
        <dbReference type="ChEBI" id="CHEBI:17544"/>
        <dbReference type="ChEBI" id="CHEBI:30616"/>
        <dbReference type="ChEBI" id="CHEBI:33019"/>
        <dbReference type="ChEBI" id="CHEBI:57926"/>
        <dbReference type="ChEBI" id="CHEBI:73682"/>
        <dbReference type="EC" id="2.7.7.87"/>
    </reaction>
</comment>
<feature type="binding site" evidence="14">
    <location>
        <position position="69"/>
    </location>
    <ligand>
        <name>L-threonine</name>
        <dbReference type="ChEBI" id="CHEBI:57926"/>
    </ligand>
</feature>
<evidence type="ECO:0000256" key="5">
    <source>
        <dbReference type="ARBA" id="ARBA00022490"/>
    </source>
</evidence>
<evidence type="ECO:0000256" key="2">
    <source>
        <dbReference type="ARBA" id="ARBA00007663"/>
    </source>
</evidence>
<proteinExistence type="inferred from homology"/>
<dbReference type="Gene3D" id="3.40.50.11030">
    <property type="entry name" value="Threonylcarbamoyl-AMP synthase, C-terminal domain"/>
    <property type="match status" value="1"/>
</dbReference>
<dbReference type="GO" id="GO:0006450">
    <property type="term" value="P:regulation of translational fidelity"/>
    <property type="evidence" value="ECO:0007669"/>
    <property type="project" value="TreeGrafter"/>
</dbReference>
<sequence>METRLWKLNNSSVDDTLLQEAAQCLRDGEVVAFPTETVYGLGADGLNDKAVHKIFKAKGRPVDNPLILHIAQFEDLELLAREVSPLAKKLAAAFWPGPLTLIVKKTSIVPDSVSAGLDSVAVRMPVHPIAQRLIHLTARPLAAPSANKSGRPSPTDAKAVSEDLAGLIAGIIDGGPAKFGVESTVVDTTGRVPIILRPGSITKEMLEKVVGEVLLDPAVLGNTAVVAKAPGMKYRHYAPVAPMFLFVGTNARAAIASAAATCVKQGLKPAVLLGSSLQLAGVLAKNWQNDSVILAKNLYSWLREFDRAGSDIILAEGLSEDELGLAVMNRLRKAAGNNILRADLGQKLFVQNGTEPLFL</sequence>
<dbReference type="InterPro" id="IPR005145">
    <property type="entry name" value="Sua5_C"/>
</dbReference>
<keyword evidence="9 13" id="KW-0547">Nucleotide-binding</keyword>
<keyword evidence="7 13" id="KW-0819">tRNA processing</keyword>
<dbReference type="EMBL" id="DVNI01000103">
    <property type="protein sequence ID" value="HIU64613.1"/>
    <property type="molecule type" value="Genomic_DNA"/>
</dbReference>
<dbReference type="InterPro" id="IPR038385">
    <property type="entry name" value="Sua5/YwlC_C"/>
</dbReference>
<dbReference type="InterPro" id="IPR006070">
    <property type="entry name" value="Sua5-like_dom"/>
</dbReference>
<reference evidence="16" key="2">
    <citation type="journal article" date="2021" name="PeerJ">
        <title>Extensive microbial diversity within the chicken gut microbiome revealed by metagenomics and culture.</title>
        <authorList>
            <person name="Gilroy R."/>
            <person name="Ravi A."/>
            <person name="Getino M."/>
            <person name="Pursley I."/>
            <person name="Horton D.L."/>
            <person name="Alikhan N.F."/>
            <person name="Baker D."/>
            <person name="Gharbi K."/>
            <person name="Hall N."/>
            <person name="Watson M."/>
            <person name="Adriaenssens E.M."/>
            <person name="Foster-Nyarko E."/>
            <person name="Jarju S."/>
            <person name="Secka A."/>
            <person name="Antonio M."/>
            <person name="Oren A."/>
            <person name="Chaudhuri R.R."/>
            <person name="La Ragione R."/>
            <person name="Hildebrand F."/>
            <person name="Pallen M.J."/>
        </authorList>
    </citation>
    <scope>NUCLEOTIDE SEQUENCE</scope>
    <source>
        <strain evidence="16">CHK160-1198</strain>
    </source>
</reference>
<evidence type="ECO:0000256" key="10">
    <source>
        <dbReference type="ARBA" id="ARBA00022840"/>
    </source>
</evidence>
<feature type="binding site" evidence="14">
    <location>
        <position position="143"/>
    </location>
    <ligand>
        <name>L-threonine</name>
        <dbReference type="ChEBI" id="CHEBI:57926"/>
    </ligand>
</feature>
<name>A0A9D1SM25_9FIRM</name>
<evidence type="ECO:0000256" key="7">
    <source>
        <dbReference type="ARBA" id="ARBA00022694"/>
    </source>
</evidence>
<comment type="caution">
    <text evidence="16">The sequence shown here is derived from an EMBL/GenBank/DDBJ whole genome shotgun (WGS) entry which is preliminary data.</text>
</comment>
<dbReference type="Pfam" id="PF01300">
    <property type="entry name" value="Sua5_yciO_yrdC"/>
    <property type="match status" value="1"/>
</dbReference>
<dbReference type="PANTHER" id="PTHR17490:SF16">
    <property type="entry name" value="THREONYLCARBAMOYL-AMP SYNTHASE"/>
    <property type="match status" value="1"/>
</dbReference>
<dbReference type="Pfam" id="PF03481">
    <property type="entry name" value="Sua5_C"/>
    <property type="match status" value="1"/>
</dbReference>
<dbReference type="GO" id="GO:0005737">
    <property type="term" value="C:cytoplasm"/>
    <property type="evidence" value="ECO:0007669"/>
    <property type="project" value="UniProtKB-SubCell"/>
</dbReference>
<dbReference type="EC" id="2.7.7.87" evidence="3 13"/>
<dbReference type="PANTHER" id="PTHR17490">
    <property type="entry name" value="SUA5"/>
    <property type="match status" value="1"/>
</dbReference>
<dbReference type="Gene3D" id="3.90.870.10">
    <property type="entry name" value="DHBP synthase"/>
    <property type="match status" value="1"/>
</dbReference>
<comment type="similarity">
    <text evidence="2 13">Belongs to the SUA5 family.</text>
</comment>
<dbReference type="SUPFAM" id="SSF55821">
    <property type="entry name" value="YrdC/RibB"/>
    <property type="match status" value="1"/>
</dbReference>
<evidence type="ECO:0000256" key="3">
    <source>
        <dbReference type="ARBA" id="ARBA00012584"/>
    </source>
</evidence>
<feature type="domain" description="YrdC-like" evidence="15">
    <location>
        <begin position="15"/>
        <end position="201"/>
    </location>
</feature>
<dbReference type="PIRSF" id="PIRSF004930">
    <property type="entry name" value="Tln_factor_SUA5"/>
    <property type="match status" value="1"/>
</dbReference>
<evidence type="ECO:0000256" key="13">
    <source>
        <dbReference type="PIRNR" id="PIRNR004930"/>
    </source>
</evidence>
<dbReference type="GO" id="GO:0008033">
    <property type="term" value="P:tRNA processing"/>
    <property type="evidence" value="ECO:0007669"/>
    <property type="project" value="UniProtKB-KW"/>
</dbReference>
<keyword evidence="10 13" id="KW-0067">ATP-binding</keyword>
<comment type="subcellular location">
    <subcellularLocation>
        <location evidence="1 13">Cytoplasm</location>
    </subcellularLocation>
</comment>
<dbReference type="FunFam" id="3.90.870.10:FF:000009">
    <property type="entry name" value="Threonylcarbamoyl-AMP synthase, putative"/>
    <property type="match status" value="1"/>
</dbReference>
<dbReference type="InterPro" id="IPR050156">
    <property type="entry name" value="TC-AMP_synthase_SUA5"/>
</dbReference>
<feature type="binding site" evidence="14">
    <location>
        <position position="60"/>
    </location>
    <ligand>
        <name>ATP</name>
        <dbReference type="ChEBI" id="CHEBI:30616"/>
    </ligand>
</feature>
<feature type="binding site" evidence="14">
    <location>
        <position position="145"/>
    </location>
    <ligand>
        <name>ATP</name>
        <dbReference type="ChEBI" id="CHEBI:30616"/>
    </ligand>
</feature>
<feature type="binding site" evidence="14">
    <location>
        <position position="123"/>
    </location>
    <ligand>
        <name>L-threonine</name>
        <dbReference type="ChEBI" id="CHEBI:57926"/>
    </ligand>
</feature>
<evidence type="ECO:0000256" key="4">
    <source>
        <dbReference type="ARBA" id="ARBA00015492"/>
    </source>
</evidence>
<dbReference type="InterPro" id="IPR017945">
    <property type="entry name" value="DHBP_synth_RibB-like_a/b_dom"/>
</dbReference>
<evidence type="ECO:0000256" key="11">
    <source>
        <dbReference type="ARBA" id="ARBA00029774"/>
    </source>
</evidence>
<dbReference type="GO" id="GO:0061710">
    <property type="term" value="F:L-threonylcarbamoyladenylate synthase"/>
    <property type="evidence" value="ECO:0007669"/>
    <property type="project" value="UniProtKB-EC"/>
</dbReference>
<dbReference type="InterPro" id="IPR010923">
    <property type="entry name" value="T(6)A37_SUA5"/>
</dbReference>
<evidence type="ECO:0000256" key="12">
    <source>
        <dbReference type="ARBA" id="ARBA00048366"/>
    </source>
</evidence>
<organism evidence="16 17">
    <name type="scientific">Candidatus Avacidaminococcus intestinavium</name>
    <dbReference type="NCBI Taxonomy" id="2840684"/>
    <lineage>
        <taxon>Bacteria</taxon>
        <taxon>Bacillati</taxon>
        <taxon>Bacillota</taxon>
        <taxon>Negativicutes</taxon>
        <taxon>Acidaminococcales</taxon>
        <taxon>Acidaminococcaceae</taxon>
        <taxon>Acidaminococcaceae incertae sedis</taxon>
        <taxon>Candidatus Avacidaminococcus</taxon>
    </lineage>
</organism>
<feature type="binding site" evidence="14">
    <location>
        <position position="237"/>
    </location>
    <ligand>
        <name>ATP</name>
        <dbReference type="ChEBI" id="CHEBI:30616"/>
    </ligand>
</feature>
<dbReference type="GO" id="GO:0003725">
    <property type="term" value="F:double-stranded RNA binding"/>
    <property type="evidence" value="ECO:0007669"/>
    <property type="project" value="UniProtKB-UniRule"/>
</dbReference>